<name>A0A1G7DLY0_9FLAO</name>
<dbReference type="Proteomes" id="UP000199321">
    <property type="component" value="Unassembled WGS sequence"/>
</dbReference>
<accession>A0A1G7DLY0</accession>
<sequence length="436" mass="48863">MQNILFFFKRLKATFWFVPVLIIILTIFLSIGLVSLDHAITFSQDGLGRFFIVNSADSARSILTTISAAMIGVAGTVFSITLVALTLASSQFGPRLIRNFMYIRLNQVVLGSYISTYLYCLFVLNAIKESDGYTFIPSLSILVAIFVAFINIILLIVFIHQIATSIQADKVISDISEIIFKQIDTLFPEEMGANWEGKKESAVDDIKSKYTNSISIQSQKSGYLQYINNEGLLGDVCSFDGLLELYFKPGDHLVERIEIGTVYTNETVDEETLKSIHNQFVIGKTKSAQQDLVFSIHQMVEIASRALSPGVNDPFTANACIDNLTTTMCRLSQVPFPSKYRVDEEGKLRIVVDMLEFEDYLDASFNQIRQFSAGSIAVILKLMDALITINVFAKKELYKKALVKHAQMVLNVGNESLTEENDRANLRERSKKILPE</sequence>
<feature type="transmembrane region" description="Helical" evidence="1">
    <location>
        <begin position="108"/>
        <end position="127"/>
    </location>
</feature>
<dbReference type="OrthoDB" id="2955631at2"/>
<proteinExistence type="predicted"/>
<evidence type="ECO:0000256" key="1">
    <source>
        <dbReference type="SAM" id="Phobius"/>
    </source>
</evidence>
<evidence type="ECO:0000313" key="2">
    <source>
        <dbReference type="EMBL" id="SDE52531.1"/>
    </source>
</evidence>
<gene>
    <name evidence="2" type="ORF">SAMN05421855_1011059</name>
</gene>
<evidence type="ECO:0000313" key="3">
    <source>
        <dbReference type="Proteomes" id="UP000199321"/>
    </source>
</evidence>
<dbReference type="InterPro" id="IPR018723">
    <property type="entry name" value="DUF2254_membrane"/>
</dbReference>
<protein>
    <submittedName>
        <fullName evidence="2">Uncharacterized membrane protein</fullName>
    </submittedName>
</protein>
<keyword evidence="1" id="KW-0812">Transmembrane</keyword>
<feature type="transmembrane region" description="Helical" evidence="1">
    <location>
        <begin position="139"/>
        <end position="159"/>
    </location>
</feature>
<feature type="transmembrane region" description="Helical" evidence="1">
    <location>
        <begin position="62"/>
        <end position="87"/>
    </location>
</feature>
<dbReference type="Pfam" id="PF10011">
    <property type="entry name" value="DUF2254"/>
    <property type="match status" value="1"/>
</dbReference>
<feature type="transmembrane region" description="Helical" evidence="1">
    <location>
        <begin position="15"/>
        <end position="42"/>
    </location>
</feature>
<keyword evidence="1" id="KW-0472">Membrane</keyword>
<keyword evidence="1" id="KW-1133">Transmembrane helix</keyword>
<keyword evidence="3" id="KW-1185">Reference proteome</keyword>
<reference evidence="2 3" key="1">
    <citation type="submission" date="2016-10" db="EMBL/GenBank/DDBJ databases">
        <authorList>
            <person name="de Groot N.N."/>
        </authorList>
    </citation>
    <scope>NUCLEOTIDE SEQUENCE [LARGE SCALE GENOMIC DNA]</scope>
    <source>
        <strain evidence="2 3">DSM 16195</strain>
    </source>
</reference>
<dbReference type="RefSeq" id="WP_093141426.1">
    <property type="nucleotide sequence ID" value="NZ_BMWO01000001.1"/>
</dbReference>
<dbReference type="EMBL" id="FNBA01000001">
    <property type="protein sequence ID" value="SDE52531.1"/>
    <property type="molecule type" value="Genomic_DNA"/>
</dbReference>
<organism evidence="2 3">
    <name type="scientific">Ulvibacter litoralis</name>
    <dbReference type="NCBI Taxonomy" id="227084"/>
    <lineage>
        <taxon>Bacteria</taxon>
        <taxon>Pseudomonadati</taxon>
        <taxon>Bacteroidota</taxon>
        <taxon>Flavobacteriia</taxon>
        <taxon>Flavobacteriales</taxon>
        <taxon>Flavobacteriaceae</taxon>
        <taxon>Ulvibacter</taxon>
    </lineage>
</organism>
<dbReference type="AlphaFoldDB" id="A0A1G7DLY0"/>